<feature type="compositionally biased region" description="Pro residues" evidence="1">
    <location>
        <begin position="13"/>
        <end position="27"/>
    </location>
</feature>
<evidence type="ECO:0000313" key="3">
    <source>
        <dbReference type="Proteomes" id="UP001500218"/>
    </source>
</evidence>
<comment type="caution">
    <text evidence="2">The sequence shown here is derived from an EMBL/GenBank/DDBJ whole genome shotgun (WGS) entry which is preliminary data.</text>
</comment>
<feature type="compositionally biased region" description="Basic residues" evidence="1">
    <location>
        <begin position="1"/>
        <end position="10"/>
    </location>
</feature>
<accession>A0ABP4Y3S3</accession>
<proteinExistence type="predicted"/>
<protein>
    <submittedName>
        <fullName evidence="2">Uncharacterized protein</fullName>
    </submittedName>
</protein>
<evidence type="ECO:0000313" key="2">
    <source>
        <dbReference type="EMBL" id="GAA1802888.1"/>
    </source>
</evidence>
<reference evidence="3" key="1">
    <citation type="journal article" date="2019" name="Int. J. Syst. Evol. Microbiol.">
        <title>The Global Catalogue of Microorganisms (GCM) 10K type strain sequencing project: providing services to taxonomists for standard genome sequencing and annotation.</title>
        <authorList>
            <consortium name="The Broad Institute Genomics Platform"/>
            <consortium name="The Broad Institute Genome Sequencing Center for Infectious Disease"/>
            <person name="Wu L."/>
            <person name="Ma J."/>
        </authorList>
    </citation>
    <scope>NUCLEOTIDE SEQUENCE [LARGE SCALE GENOMIC DNA]</scope>
    <source>
        <strain evidence="3">JCM 13250</strain>
    </source>
</reference>
<gene>
    <name evidence="2" type="ORF">GCM10009682_25960</name>
</gene>
<organism evidence="2 3">
    <name type="scientific">Luedemannella flava</name>
    <dbReference type="NCBI Taxonomy" id="349316"/>
    <lineage>
        <taxon>Bacteria</taxon>
        <taxon>Bacillati</taxon>
        <taxon>Actinomycetota</taxon>
        <taxon>Actinomycetes</taxon>
        <taxon>Micromonosporales</taxon>
        <taxon>Micromonosporaceae</taxon>
        <taxon>Luedemannella</taxon>
    </lineage>
</organism>
<dbReference type="Proteomes" id="UP001500218">
    <property type="component" value="Unassembled WGS sequence"/>
</dbReference>
<evidence type="ECO:0000256" key="1">
    <source>
        <dbReference type="SAM" id="MobiDB-lite"/>
    </source>
</evidence>
<feature type="region of interest" description="Disordered" evidence="1">
    <location>
        <begin position="1"/>
        <end position="28"/>
    </location>
</feature>
<sequence length="300" mass="31425">MGSRTRRNRRTPAAPPAIPPTAPPPSAPSLRWRVARYVGATATAILVGVTPLVIQHEFLDEDTPRVAATQPPATQASGVAPSGPAAPLTVGITAGGSACFGGWLVGQAPGAIAAPSVGGADSAGWDQWARGVGGIPATAIFVRLDLQGLGEAEVMIHDIRPVVVARDAPVSGTLAKPQCGGDRYYRLMVADLDQTPPARTYELDEDLARSVPPQERRPIRFPYGVSLKESESILVIGTTNRHDVRWRIEIDWSSQGRTGTYVADRKGQPFRVTGAGGAIATCLWGLEGGLMDGSAPDCPG</sequence>
<name>A0ABP4Y3S3_9ACTN</name>
<dbReference type="EMBL" id="BAAALT010000065">
    <property type="protein sequence ID" value="GAA1802888.1"/>
    <property type="molecule type" value="Genomic_DNA"/>
</dbReference>
<keyword evidence="3" id="KW-1185">Reference proteome</keyword>